<protein>
    <submittedName>
        <fullName evidence="1">Uncharacterized protein</fullName>
    </submittedName>
</protein>
<sequence length="129" mass="14178">MIDLLTSPLGRIVARRIDEAHAAAPVAGWAQPDLEQAAMRLAALVQTMNRDQLESCDADLNVFFGAVPFSAAIPVVVAVEMKWPHHVDTLPEARQRLDLVRKASQYAVLFSAERIADVLHAVNQREARG</sequence>
<keyword evidence="2" id="KW-1185">Reference proteome</keyword>
<organism evidence="1 2">
    <name type="scientific">Trinickia dabaoshanensis</name>
    <dbReference type="NCBI Taxonomy" id="564714"/>
    <lineage>
        <taxon>Bacteria</taxon>
        <taxon>Pseudomonadati</taxon>
        <taxon>Pseudomonadota</taxon>
        <taxon>Betaproteobacteria</taxon>
        <taxon>Burkholderiales</taxon>
        <taxon>Burkholderiaceae</taxon>
        <taxon>Trinickia</taxon>
    </lineage>
</organism>
<reference evidence="1 2" key="1">
    <citation type="submission" date="2018-01" db="EMBL/GenBank/DDBJ databases">
        <title>Whole genome analyses suggest that Burkholderia sensu lato contains two further novel genera in the rhizoxinica-symbiotica group Mycetohabitans gen. nov., and Trinickia gen. nov.: implications for the evolution of diazotrophy and nodulation in the Burkholderiaceae.</title>
        <authorList>
            <person name="Estrada-de los Santos P."/>
            <person name="Palmer M."/>
            <person name="Chavez-Ramirez B."/>
            <person name="Beukes C."/>
            <person name="Steenkamp E.T."/>
            <person name="Hirsch A.M."/>
            <person name="Manyaka P."/>
            <person name="Maluk M."/>
            <person name="Lafos M."/>
            <person name="Crook M."/>
            <person name="Gross E."/>
            <person name="Simon M.F."/>
            <person name="Bueno dos Reis Junior F."/>
            <person name="Poole P.S."/>
            <person name="Venter S.N."/>
            <person name="James E.K."/>
        </authorList>
    </citation>
    <scope>NUCLEOTIDE SEQUENCE [LARGE SCALE GENOMIC DNA]</scope>
    <source>
        <strain evidence="1 2">GIMN1.004</strain>
    </source>
</reference>
<gene>
    <name evidence="1" type="ORF">C0Z18_30750</name>
</gene>
<evidence type="ECO:0000313" key="1">
    <source>
        <dbReference type="EMBL" id="PMS14629.1"/>
    </source>
</evidence>
<name>A0A2N7VBW0_9BURK</name>
<dbReference type="Proteomes" id="UP000235616">
    <property type="component" value="Unassembled WGS sequence"/>
</dbReference>
<accession>A0A2N7VBW0</accession>
<evidence type="ECO:0000313" key="2">
    <source>
        <dbReference type="Proteomes" id="UP000235616"/>
    </source>
</evidence>
<proteinExistence type="predicted"/>
<comment type="caution">
    <text evidence="1">The sequence shown here is derived from an EMBL/GenBank/DDBJ whole genome shotgun (WGS) entry which is preliminary data.</text>
</comment>
<dbReference type="EMBL" id="PNYA01000042">
    <property type="protein sequence ID" value="PMS14629.1"/>
    <property type="molecule type" value="Genomic_DNA"/>
</dbReference>
<dbReference type="AlphaFoldDB" id="A0A2N7VBW0"/>